<organism evidence="1 2">
    <name type="scientific">Celeribacter neptunius</name>
    <dbReference type="NCBI Taxonomy" id="588602"/>
    <lineage>
        <taxon>Bacteria</taxon>
        <taxon>Pseudomonadati</taxon>
        <taxon>Pseudomonadota</taxon>
        <taxon>Alphaproteobacteria</taxon>
        <taxon>Rhodobacterales</taxon>
        <taxon>Roseobacteraceae</taxon>
        <taxon>Celeribacter</taxon>
    </lineage>
</organism>
<accession>A0A1I3NZP8</accession>
<dbReference type="RefSeq" id="WP_090059623.1">
    <property type="nucleotide sequence ID" value="NZ_FORH01000002.1"/>
</dbReference>
<protein>
    <submittedName>
        <fullName evidence="1">Uncharacterized protein</fullName>
    </submittedName>
</protein>
<reference evidence="2" key="1">
    <citation type="submission" date="2016-10" db="EMBL/GenBank/DDBJ databases">
        <authorList>
            <person name="Varghese N."/>
            <person name="Submissions S."/>
        </authorList>
    </citation>
    <scope>NUCLEOTIDE SEQUENCE [LARGE SCALE GENOMIC DNA]</scope>
    <source>
        <strain evidence="2">DSM 26471</strain>
    </source>
</reference>
<gene>
    <name evidence="1" type="ORF">SAMN04487991_1520</name>
</gene>
<sequence>MAPRGKVTLATLSAAARVGMKAGDAFDPKAIGALSDHISDEMIDAVAGLSAREADDLLELAQKSLLLPNTYGRDFLKQIVEITERARLKGLEKRIQTEIHLFGIPAVFEPGLTNFSDAIMRRQYNKYAAQTRKTAFTQGKPPKVKDAYSWALSTGSAKGKSRLKQLLGDDYIVQLKALRPKGVLIDITSREAIEFGRLVRRGPIPYAEWLELKDSYNSVRRGTLGTFAEGDHVFEQHVIRNDPRGNYIVDITSQGPTMVVAKSPHAARLLEGRGQKTPYIHSIKTQALRELIPYELVQHFSPQQIWDAHIEALKRAGLTKMPPQLIADLQLQFDLYTEAFRRGGLFVSDINYRTAVPANTFHPSKWKPEWQ</sequence>
<name>A0A1I3NZP8_9RHOB</name>
<dbReference type="STRING" id="588602.SAMN04487991_1520"/>
<dbReference type="EMBL" id="FORH01000002">
    <property type="protein sequence ID" value="SFJ14775.1"/>
    <property type="molecule type" value="Genomic_DNA"/>
</dbReference>
<proteinExistence type="predicted"/>
<evidence type="ECO:0000313" key="1">
    <source>
        <dbReference type="EMBL" id="SFJ14775.1"/>
    </source>
</evidence>
<dbReference type="AlphaFoldDB" id="A0A1I3NZP8"/>
<dbReference type="Proteomes" id="UP000199630">
    <property type="component" value="Unassembled WGS sequence"/>
</dbReference>
<evidence type="ECO:0000313" key="2">
    <source>
        <dbReference type="Proteomes" id="UP000199630"/>
    </source>
</evidence>
<keyword evidence="2" id="KW-1185">Reference proteome</keyword>